<dbReference type="Proteomes" id="UP000000852">
    <property type="component" value="Chromosome"/>
</dbReference>
<gene>
    <name evidence="10" type="ordered locus">Phep_3697</name>
</gene>
<keyword evidence="3 8" id="KW-0812">Transmembrane</keyword>
<dbReference type="Pfam" id="PF18916">
    <property type="entry name" value="Lycopene_cyc"/>
    <property type="match status" value="1"/>
</dbReference>
<evidence type="ECO:0000256" key="3">
    <source>
        <dbReference type="ARBA" id="ARBA00022692"/>
    </source>
</evidence>
<dbReference type="GO" id="GO:0016020">
    <property type="term" value="C:membrane"/>
    <property type="evidence" value="ECO:0007669"/>
    <property type="project" value="UniProtKB-SubCell"/>
</dbReference>
<sequence length="196" mass="22504">MNNSYIKTILLASCLTGIFFSLITFLLSALGVLSVGQQTLSKLLIAGLPFIIPALALWLYQFLNSRFPNNSLEKFSLLVSNILLGICVAMLFFGYQKWYTLITTFILLSLLIYIEYLNKLRFMYRFYRLFILLLILFYPVYLMVITHGFLKFNAEASLKLGIGGVSIEAFFYLMAMLLMAVYLFELFKHKISKSNG</sequence>
<evidence type="ECO:0000256" key="1">
    <source>
        <dbReference type="ARBA" id="ARBA00004141"/>
    </source>
</evidence>
<evidence type="ECO:0000256" key="5">
    <source>
        <dbReference type="ARBA" id="ARBA00022989"/>
    </source>
</evidence>
<dbReference type="HOGENOM" id="CLU_1389070_0_0_10"/>
<evidence type="ECO:0000256" key="8">
    <source>
        <dbReference type="SAM" id="Phobius"/>
    </source>
</evidence>
<evidence type="ECO:0000256" key="6">
    <source>
        <dbReference type="ARBA" id="ARBA00023136"/>
    </source>
</evidence>
<evidence type="ECO:0000259" key="9">
    <source>
        <dbReference type="Pfam" id="PF18916"/>
    </source>
</evidence>
<keyword evidence="5 8" id="KW-1133">Transmembrane helix</keyword>
<dbReference type="InterPro" id="IPR017825">
    <property type="entry name" value="Lycopene_cyclase_dom"/>
</dbReference>
<feature type="domain" description="Lycopene cyclase" evidence="9">
    <location>
        <begin position="97"/>
        <end position="187"/>
    </location>
</feature>
<dbReference type="GO" id="GO:0016872">
    <property type="term" value="F:intramolecular lyase activity"/>
    <property type="evidence" value="ECO:0007669"/>
    <property type="project" value="InterPro"/>
</dbReference>
<feature type="transmembrane region" description="Helical" evidence="8">
    <location>
        <begin position="129"/>
        <end position="150"/>
    </location>
</feature>
<proteinExistence type="predicted"/>
<accession>C6XU95</accession>
<dbReference type="EMBL" id="CP001681">
    <property type="protein sequence ID" value="ACU05888.1"/>
    <property type="molecule type" value="Genomic_DNA"/>
</dbReference>
<keyword evidence="11" id="KW-1185">Reference proteome</keyword>
<dbReference type="eggNOG" id="ENOG5033YM6">
    <property type="taxonomic scope" value="Bacteria"/>
</dbReference>
<feature type="transmembrane region" description="Helical" evidence="8">
    <location>
        <begin position="162"/>
        <end position="184"/>
    </location>
</feature>
<comment type="subcellular location">
    <subcellularLocation>
        <location evidence="1">Membrane</location>
        <topology evidence="1">Multi-pass membrane protein</topology>
    </subcellularLocation>
</comment>
<feature type="transmembrane region" description="Helical" evidence="8">
    <location>
        <begin position="75"/>
        <end position="93"/>
    </location>
</feature>
<dbReference type="GO" id="GO:0045436">
    <property type="term" value="F:lycopene beta cyclase activity"/>
    <property type="evidence" value="ECO:0007669"/>
    <property type="project" value="UniProtKB-ARBA"/>
</dbReference>
<reference evidence="10 11" key="1">
    <citation type="journal article" date="2009" name="Stand. Genomic Sci.">
        <title>Complete genome sequence of Pedobacter heparinus type strain (HIM 762-3).</title>
        <authorList>
            <person name="Han C."/>
            <person name="Spring S."/>
            <person name="Lapidus A."/>
            <person name="Del Rio T.G."/>
            <person name="Tice H."/>
            <person name="Copeland A."/>
            <person name="Cheng J.F."/>
            <person name="Lucas S."/>
            <person name="Chen F."/>
            <person name="Nolan M."/>
            <person name="Bruce D."/>
            <person name="Goodwin L."/>
            <person name="Pitluck S."/>
            <person name="Ivanova N."/>
            <person name="Mavromatis K."/>
            <person name="Mikhailova N."/>
            <person name="Pati A."/>
            <person name="Chen A."/>
            <person name="Palaniappan K."/>
            <person name="Land M."/>
            <person name="Hauser L."/>
            <person name="Chang Y.J."/>
            <person name="Jeffries C.C."/>
            <person name="Saunders E."/>
            <person name="Chertkov O."/>
            <person name="Brettin T."/>
            <person name="Goker M."/>
            <person name="Rohde M."/>
            <person name="Bristow J."/>
            <person name="Eisen J.A."/>
            <person name="Markowitz V."/>
            <person name="Hugenholtz P."/>
            <person name="Kyrpides N.C."/>
            <person name="Klenk H.P."/>
            <person name="Detter J.C."/>
        </authorList>
    </citation>
    <scope>NUCLEOTIDE SEQUENCE [LARGE SCALE GENOMIC DNA]</scope>
    <source>
        <strain evidence="11">ATCC 13125 / DSM 2366 / CIP 104194 / JCM 7457 / NBRC 12017 / NCIMB 9290 / NRRL B-14731 / HIM 762-3</strain>
    </source>
</reference>
<keyword evidence="7" id="KW-0413">Isomerase</keyword>
<feature type="transmembrane region" description="Helical" evidence="8">
    <location>
        <begin position="43"/>
        <end position="63"/>
    </location>
</feature>
<feature type="transmembrane region" description="Helical" evidence="8">
    <location>
        <begin position="9"/>
        <end position="31"/>
    </location>
</feature>
<dbReference type="RefSeq" id="WP_015809497.1">
    <property type="nucleotide sequence ID" value="NC_013061.1"/>
</dbReference>
<organism evidence="10 11">
    <name type="scientific">Pedobacter heparinus (strain ATCC 13125 / DSM 2366 / CIP 104194 / JCM 7457 / NBRC 12017 / NCIMB 9290 / NRRL B-14731 / HIM 762-3)</name>
    <dbReference type="NCBI Taxonomy" id="485917"/>
    <lineage>
        <taxon>Bacteria</taxon>
        <taxon>Pseudomonadati</taxon>
        <taxon>Bacteroidota</taxon>
        <taxon>Sphingobacteriia</taxon>
        <taxon>Sphingobacteriales</taxon>
        <taxon>Sphingobacteriaceae</taxon>
        <taxon>Pedobacter</taxon>
    </lineage>
</organism>
<evidence type="ECO:0000313" key="10">
    <source>
        <dbReference type="EMBL" id="ACU05888.1"/>
    </source>
</evidence>
<keyword evidence="6 8" id="KW-0472">Membrane</keyword>
<evidence type="ECO:0000313" key="11">
    <source>
        <dbReference type="Proteomes" id="UP000000852"/>
    </source>
</evidence>
<name>C6XU95_PEDHD</name>
<comment type="pathway">
    <text evidence="2">Carotenoid biosynthesis.</text>
</comment>
<evidence type="ECO:0000256" key="7">
    <source>
        <dbReference type="ARBA" id="ARBA00023235"/>
    </source>
</evidence>
<keyword evidence="4" id="KW-0125">Carotenoid biosynthesis</keyword>
<evidence type="ECO:0000256" key="2">
    <source>
        <dbReference type="ARBA" id="ARBA00004829"/>
    </source>
</evidence>
<dbReference type="STRING" id="485917.Phep_3697"/>
<evidence type="ECO:0000256" key="4">
    <source>
        <dbReference type="ARBA" id="ARBA00022746"/>
    </source>
</evidence>
<protein>
    <recommendedName>
        <fullName evidence="9">Lycopene cyclase domain-containing protein</fullName>
    </recommendedName>
</protein>
<feature type="transmembrane region" description="Helical" evidence="8">
    <location>
        <begin position="99"/>
        <end position="117"/>
    </location>
</feature>
<dbReference type="GO" id="GO:0016117">
    <property type="term" value="P:carotenoid biosynthetic process"/>
    <property type="evidence" value="ECO:0007669"/>
    <property type="project" value="UniProtKB-KW"/>
</dbReference>
<dbReference type="OrthoDB" id="5195186at2"/>
<dbReference type="AlphaFoldDB" id="C6XU95"/>
<dbReference type="KEGG" id="phe:Phep_3697"/>